<dbReference type="Gene3D" id="1.10.472.10">
    <property type="entry name" value="Cyclin-like"/>
    <property type="match status" value="1"/>
</dbReference>
<evidence type="ECO:0000313" key="2">
    <source>
        <dbReference type="EMBL" id="RCH85544.1"/>
    </source>
</evidence>
<comment type="caution">
    <text evidence="2">The sequence shown here is derived from an EMBL/GenBank/DDBJ whole genome shotgun (WGS) entry which is preliminary data.</text>
</comment>
<dbReference type="Proteomes" id="UP000252139">
    <property type="component" value="Unassembled WGS sequence"/>
</dbReference>
<dbReference type="OrthoDB" id="244495at2759"/>
<feature type="compositionally biased region" description="Low complexity" evidence="1">
    <location>
        <begin position="182"/>
        <end position="194"/>
    </location>
</feature>
<dbReference type="EMBL" id="PJQL01002071">
    <property type="protein sequence ID" value="RCH85544.1"/>
    <property type="molecule type" value="Genomic_DNA"/>
</dbReference>
<sequence length="282" mass="32422">MKSSSKKRRILPCPYTKQDSKPKCKFKYDQACNLLQAIELSGREPLSKTCLAIYVSKTWEDNYCPERTQQLFYMMNSLLNTTRIETDEPFEVLLQKYCASSTSMPTLCPSVTLLVAISYIERLNKKYRNLKGTAGCGSRMIYVAYNLAAKYIHDCLRLVIYTTQKYIDRPMTPPTSPKIPQNDNNNNNNDNNNNTTVHNVTSIFQSCIENDVEKRQKVARMEKEFLCFLNFDLSVDDPIALIEWAQSYDDAPKQSTIFCLDEKYTSADEGDDEMDEDDDATL</sequence>
<protein>
    <recommendedName>
        <fullName evidence="4">Cyclin N-terminal domain-containing protein</fullName>
    </recommendedName>
</protein>
<organism evidence="2 3">
    <name type="scientific">Rhizopus azygosporus</name>
    <name type="common">Rhizopus microsporus var. azygosporus</name>
    <dbReference type="NCBI Taxonomy" id="86630"/>
    <lineage>
        <taxon>Eukaryota</taxon>
        <taxon>Fungi</taxon>
        <taxon>Fungi incertae sedis</taxon>
        <taxon>Mucoromycota</taxon>
        <taxon>Mucoromycotina</taxon>
        <taxon>Mucoromycetes</taxon>
        <taxon>Mucorales</taxon>
        <taxon>Mucorineae</taxon>
        <taxon>Rhizopodaceae</taxon>
        <taxon>Rhizopus</taxon>
    </lineage>
</organism>
<feature type="region of interest" description="Disordered" evidence="1">
    <location>
        <begin position="171"/>
        <end position="194"/>
    </location>
</feature>
<evidence type="ECO:0008006" key="4">
    <source>
        <dbReference type="Google" id="ProtNLM"/>
    </source>
</evidence>
<gene>
    <name evidence="2" type="ORF">CU097_006608</name>
</gene>
<evidence type="ECO:0000313" key="3">
    <source>
        <dbReference type="Proteomes" id="UP000252139"/>
    </source>
</evidence>
<name>A0A367J6G2_RHIAZ</name>
<reference evidence="2 3" key="1">
    <citation type="journal article" date="2018" name="G3 (Bethesda)">
        <title>Phylogenetic and Phylogenomic Definition of Rhizopus Species.</title>
        <authorList>
            <person name="Gryganskyi A.P."/>
            <person name="Golan J."/>
            <person name="Dolatabadi S."/>
            <person name="Mondo S."/>
            <person name="Robb S."/>
            <person name="Idnurm A."/>
            <person name="Muszewska A."/>
            <person name="Steczkiewicz K."/>
            <person name="Masonjones S."/>
            <person name="Liao H.L."/>
            <person name="Gajdeczka M.T."/>
            <person name="Anike F."/>
            <person name="Vuek A."/>
            <person name="Anishchenko I.M."/>
            <person name="Voigt K."/>
            <person name="de Hoog G.S."/>
            <person name="Smith M.E."/>
            <person name="Heitman J."/>
            <person name="Vilgalys R."/>
            <person name="Stajich J.E."/>
        </authorList>
    </citation>
    <scope>NUCLEOTIDE SEQUENCE [LARGE SCALE GENOMIC DNA]</scope>
    <source>
        <strain evidence="2 3">CBS 357.93</strain>
    </source>
</reference>
<accession>A0A367J6G2</accession>
<proteinExistence type="predicted"/>
<dbReference type="STRING" id="86630.A0A367J6G2"/>
<evidence type="ECO:0000256" key="1">
    <source>
        <dbReference type="SAM" id="MobiDB-lite"/>
    </source>
</evidence>
<keyword evidence="3" id="KW-1185">Reference proteome</keyword>
<dbReference type="AlphaFoldDB" id="A0A367J6G2"/>